<reference evidence="2 3" key="1">
    <citation type="journal article" date="2021" name="Comput. Struct. Biotechnol. J.">
        <title>De novo genome assembly of the potent medicinal plant Rehmannia glutinosa using nanopore technology.</title>
        <authorList>
            <person name="Ma L."/>
            <person name="Dong C."/>
            <person name="Song C."/>
            <person name="Wang X."/>
            <person name="Zheng X."/>
            <person name="Niu Y."/>
            <person name="Chen S."/>
            <person name="Feng W."/>
        </authorList>
    </citation>
    <scope>NUCLEOTIDE SEQUENCE [LARGE SCALE GENOMIC DNA]</scope>
    <source>
        <strain evidence="2">DH-2019</strain>
    </source>
</reference>
<gene>
    <name evidence="2" type="ORF">DH2020_010912</name>
</gene>
<comment type="caution">
    <text evidence="2">The sequence shown here is derived from an EMBL/GenBank/DDBJ whole genome shotgun (WGS) entry which is preliminary data.</text>
</comment>
<feature type="compositionally biased region" description="Low complexity" evidence="1">
    <location>
        <begin position="174"/>
        <end position="184"/>
    </location>
</feature>
<feature type="region of interest" description="Disordered" evidence="1">
    <location>
        <begin position="53"/>
        <end position="77"/>
    </location>
</feature>
<evidence type="ECO:0000256" key="1">
    <source>
        <dbReference type="SAM" id="MobiDB-lite"/>
    </source>
</evidence>
<evidence type="ECO:0000313" key="2">
    <source>
        <dbReference type="EMBL" id="KAK6156664.1"/>
    </source>
</evidence>
<dbReference type="InterPro" id="IPR044841">
    <property type="entry name" value="LUX/BOA-like"/>
</dbReference>
<keyword evidence="3" id="KW-1185">Reference proteome</keyword>
<dbReference type="Gene3D" id="1.10.10.60">
    <property type="entry name" value="Homeodomain-like"/>
    <property type="match status" value="1"/>
</dbReference>
<protein>
    <recommendedName>
        <fullName evidence="4">Two-component response regulator-like protein</fullName>
    </recommendedName>
</protein>
<dbReference type="SUPFAM" id="SSF46689">
    <property type="entry name" value="Homeodomain-like"/>
    <property type="match status" value="1"/>
</dbReference>
<organism evidence="2 3">
    <name type="scientific">Rehmannia glutinosa</name>
    <name type="common">Chinese foxglove</name>
    <dbReference type="NCBI Taxonomy" id="99300"/>
    <lineage>
        <taxon>Eukaryota</taxon>
        <taxon>Viridiplantae</taxon>
        <taxon>Streptophyta</taxon>
        <taxon>Embryophyta</taxon>
        <taxon>Tracheophyta</taxon>
        <taxon>Spermatophyta</taxon>
        <taxon>Magnoliopsida</taxon>
        <taxon>eudicotyledons</taxon>
        <taxon>Gunneridae</taxon>
        <taxon>Pentapetalae</taxon>
        <taxon>asterids</taxon>
        <taxon>lamiids</taxon>
        <taxon>Lamiales</taxon>
        <taxon>Orobanchaceae</taxon>
        <taxon>Rehmannieae</taxon>
        <taxon>Rehmannia</taxon>
    </lineage>
</organism>
<evidence type="ECO:0000313" key="3">
    <source>
        <dbReference type="Proteomes" id="UP001318860"/>
    </source>
</evidence>
<dbReference type="Proteomes" id="UP001318860">
    <property type="component" value="Unassembled WGS sequence"/>
</dbReference>
<name>A0ABR0XBX0_REHGL</name>
<sequence>MATTANATLVKCAIEDGAFLFMEKPTAPHELKYLWQHILREITRKKKEKGKCVETSTKNKHNRNFYPSRGENMEGDKTTEGVTVNRYVSTNKVTCQKGRREIINFSAENNVPSQCMRPKMCTEWTPELHEKFMAAVKQLGDGSLTRMQVASHLQKCRHGWQPPHERQGRRPKGSKSSDSSNSHQSRPKKYGIFPRLIRGSQPQFPGHDHDNQYIEQGLIIATSDDMGNSTPINSNGTHNNIMEQQGTWDTTLRQKIVQIADFR</sequence>
<dbReference type="EMBL" id="JABTTQ020000005">
    <property type="protein sequence ID" value="KAK6156664.1"/>
    <property type="molecule type" value="Genomic_DNA"/>
</dbReference>
<dbReference type="PANTHER" id="PTHR31442:SF32">
    <property type="entry name" value="TWO-COMPONENT RESPONSE REGULATOR ORR21-LIKE"/>
    <property type="match status" value="1"/>
</dbReference>
<dbReference type="InterPro" id="IPR009057">
    <property type="entry name" value="Homeodomain-like_sf"/>
</dbReference>
<dbReference type="PANTHER" id="PTHR31442">
    <property type="entry name" value="HOMEODOMAIN-LIKE SUPERFAMILY PROTEIN-RELATED"/>
    <property type="match status" value="1"/>
</dbReference>
<accession>A0ABR0XBX0</accession>
<proteinExistence type="predicted"/>
<evidence type="ECO:0008006" key="4">
    <source>
        <dbReference type="Google" id="ProtNLM"/>
    </source>
</evidence>
<feature type="region of interest" description="Disordered" evidence="1">
    <location>
        <begin position="150"/>
        <end position="192"/>
    </location>
</feature>